<name>A0A1X7R8V2_9SACH</name>
<dbReference type="PANTHER" id="PTHR42919:SF8">
    <property type="entry name" value="N-ALPHA-ACETYLTRANSFERASE 50"/>
    <property type="match status" value="1"/>
</dbReference>
<keyword evidence="5" id="KW-1185">Reference proteome</keyword>
<dbReference type="InterPro" id="IPR016181">
    <property type="entry name" value="Acyl_CoA_acyltransferase"/>
</dbReference>
<dbReference type="GO" id="GO:0031415">
    <property type="term" value="C:NatA complex"/>
    <property type="evidence" value="ECO:0007669"/>
    <property type="project" value="TreeGrafter"/>
</dbReference>
<keyword evidence="1 4" id="KW-0808">Transferase</keyword>
<dbReference type="OrthoDB" id="47374at2759"/>
<dbReference type="SUPFAM" id="SSF55729">
    <property type="entry name" value="Acyl-CoA N-acyltransferases (Nat)"/>
    <property type="match status" value="1"/>
</dbReference>
<dbReference type="PANTHER" id="PTHR42919">
    <property type="entry name" value="N-ALPHA-ACETYLTRANSFERASE"/>
    <property type="match status" value="1"/>
</dbReference>
<dbReference type="InterPro" id="IPR051556">
    <property type="entry name" value="N-term/lysine_N-AcTrnsfr"/>
</dbReference>
<evidence type="ECO:0000313" key="5">
    <source>
        <dbReference type="Proteomes" id="UP000196158"/>
    </source>
</evidence>
<dbReference type="Gene3D" id="3.40.630.30">
    <property type="match status" value="1"/>
</dbReference>
<protein>
    <submittedName>
        <fullName evidence="4">Similar to Saccharomyces cerevisiae YOR253W NAT5 Subunit of the N-terminal acetyltransferase NatA (Nat1p, Ard1p, Nat5p)</fullName>
    </submittedName>
</protein>
<dbReference type="Pfam" id="PF00583">
    <property type="entry name" value="Acetyltransf_1"/>
    <property type="match status" value="1"/>
</dbReference>
<dbReference type="AlphaFoldDB" id="A0A1X7R8V2"/>
<dbReference type="InterPro" id="IPR000182">
    <property type="entry name" value="GNAT_dom"/>
</dbReference>
<dbReference type="GO" id="GO:0007064">
    <property type="term" value="P:mitotic sister chromatid cohesion"/>
    <property type="evidence" value="ECO:0007669"/>
    <property type="project" value="TreeGrafter"/>
</dbReference>
<feature type="domain" description="N-acetyltransferase" evidence="3">
    <location>
        <begin position="7"/>
        <end position="172"/>
    </location>
</feature>
<sequence>MFKNDEFNVYDVGESNWLEFWKLTNEVLNTNYPETLFNYFDERKHLVQIYKIVEVNGEIIAGVKAYSITSLTDTQHQKSKIIPFATYIETIVVVNKYRGKGIGTYLLRLIEQESLTCFIKKIALHTPINNSRVIDWYLKQGFCIQNIVEDYYRATTLDSRYSQDAFLFEKDI</sequence>
<dbReference type="GO" id="GO:0016747">
    <property type="term" value="F:acyltransferase activity, transferring groups other than amino-acyl groups"/>
    <property type="evidence" value="ECO:0007669"/>
    <property type="project" value="InterPro"/>
</dbReference>
<evidence type="ECO:0000256" key="2">
    <source>
        <dbReference type="ARBA" id="ARBA00023315"/>
    </source>
</evidence>
<gene>
    <name evidence="4" type="ORF">KASA_0I01243G</name>
</gene>
<evidence type="ECO:0000256" key="1">
    <source>
        <dbReference type="ARBA" id="ARBA00022679"/>
    </source>
</evidence>
<reference evidence="4 5" key="1">
    <citation type="submission" date="2017-04" db="EMBL/GenBank/DDBJ databases">
        <authorList>
            <person name="Afonso C.L."/>
            <person name="Miller P.J."/>
            <person name="Scott M.A."/>
            <person name="Spackman E."/>
            <person name="Goraichik I."/>
            <person name="Dimitrov K.M."/>
            <person name="Suarez D.L."/>
            <person name="Swayne D.E."/>
        </authorList>
    </citation>
    <scope>NUCLEOTIDE SEQUENCE [LARGE SCALE GENOMIC DNA]</scope>
</reference>
<dbReference type="PROSITE" id="PS51186">
    <property type="entry name" value="GNAT"/>
    <property type="match status" value="1"/>
</dbReference>
<keyword evidence="2" id="KW-0012">Acyltransferase</keyword>
<organism evidence="4 5">
    <name type="scientific">Maudiozyma saulgeensis</name>
    <dbReference type="NCBI Taxonomy" id="1789683"/>
    <lineage>
        <taxon>Eukaryota</taxon>
        <taxon>Fungi</taxon>
        <taxon>Dikarya</taxon>
        <taxon>Ascomycota</taxon>
        <taxon>Saccharomycotina</taxon>
        <taxon>Saccharomycetes</taxon>
        <taxon>Saccharomycetales</taxon>
        <taxon>Saccharomycetaceae</taxon>
        <taxon>Maudiozyma</taxon>
    </lineage>
</organism>
<dbReference type="EMBL" id="FXLY01000010">
    <property type="protein sequence ID" value="SMN22113.1"/>
    <property type="molecule type" value="Genomic_DNA"/>
</dbReference>
<proteinExistence type="predicted"/>
<accession>A0A1X7R8V2</accession>
<evidence type="ECO:0000313" key="4">
    <source>
        <dbReference type="EMBL" id="SMN22113.1"/>
    </source>
</evidence>
<evidence type="ECO:0000259" key="3">
    <source>
        <dbReference type="PROSITE" id="PS51186"/>
    </source>
</evidence>
<dbReference type="Proteomes" id="UP000196158">
    <property type="component" value="Unassembled WGS sequence"/>
</dbReference>
<dbReference type="STRING" id="1789683.A0A1X7R8V2"/>
<dbReference type="CDD" id="cd04301">
    <property type="entry name" value="NAT_SF"/>
    <property type="match status" value="1"/>
</dbReference>